<keyword evidence="11" id="KW-1278">Translocase</keyword>
<evidence type="ECO:0000256" key="15">
    <source>
        <dbReference type="RuleBase" id="RU362081"/>
    </source>
</evidence>
<evidence type="ECO:0000256" key="8">
    <source>
        <dbReference type="ARBA" id="ARBA00022741"/>
    </source>
</evidence>
<dbReference type="PRINTS" id="PR00120">
    <property type="entry name" value="HATPASE"/>
</dbReference>
<dbReference type="EMBL" id="QUQO01000002">
    <property type="protein sequence ID" value="RFB01441.1"/>
    <property type="molecule type" value="Genomic_DNA"/>
</dbReference>
<evidence type="ECO:0000313" key="18">
    <source>
        <dbReference type="EMBL" id="RFB01441.1"/>
    </source>
</evidence>
<dbReference type="InterPro" id="IPR023299">
    <property type="entry name" value="ATPase_P-typ_cyto_dom_N"/>
</dbReference>
<keyword evidence="12 15" id="KW-1133">Transmembrane helix</keyword>
<dbReference type="EC" id="3.6.3.3" evidence="18"/>
<evidence type="ECO:0000256" key="11">
    <source>
        <dbReference type="ARBA" id="ARBA00022967"/>
    </source>
</evidence>
<keyword evidence="19" id="KW-1185">Reference proteome</keyword>
<dbReference type="PROSITE" id="PS01229">
    <property type="entry name" value="COF_2"/>
    <property type="match status" value="1"/>
</dbReference>
<comment type="subcellular location">
    <subcellularLocation>
        <location evidence="1">Cell membrane</location>
        <topology evidence="1">Multi-pass membrane protein</topology>
    </subcellularLocation>
</comment>
<keyword evidence="18" id="KW-0378">Hydrolase</keyword>
<dbReference type="Gene3D" id="3.30.70.100">
    <property type="match status" value="1"/>
</dbReference>
<evidence type="ECO:0000256" key="14">
    <source>
        <dbReference type="ARBA" id="ARBA00023136"/>
    </source>
</evidence>
<dbReference type="SUPFAM" id="SSF56784">
    <property type="entry name" value="HAD-like"/>
    <property type="match status" value="1"/>
</dbReference>
<dbReference type="FunCoup" id="A0A371R7K7">
    <property type="interactions" value="338"/>
</dbReference>
<evidence type="ECO:0000259" key="17">
    <source>
        <dbReference type="PROSITE" id="PS50846"/>
    </source>
</evidence>
<feature type="domain" description="HMA" evidence="17">
    <location>
        <begin position="36"/>
        <end position="101"/>
    </location>
</feature>
<dbReference type="PANTHER" id="PTHR43520:SF5">
    <property type="entry name" value="CATION-TRANSPORTING P-TYPE ATPASE-RELATED"/>
    <property type="match status" value="1"/>
</dbReference>
<dbReference type="InterPro" id="IPR001757">
    <property type="entry name" value="P_typ_ATPase"/>
</dbReference>
<dbReference type="SUPFAM" id="SSF55008">
    <property type="entry name" value="HMA, heavy metal-associated domain"/>
    <property type="match status" value="1"/>
</dbReference>
<dbReference type="InterPro" id="IPR059000">
    <property type="entry name" value="ATPase_P-type_domA"/>
</dbReference>
<dbReference type="GO" id="GO:0005886">
    <property type="term" value="C:plasma membrane"/>
    <property type="evidence" value="ECO:0007669"/>
    <property type="project" value="UniProtKB-SubCell"/>
</dbReference>
<feature type="transmembrane region" description="Helical" evidence="15">
    <location>
        <begin position="118"/>
        <end position="143"/>
    </location>
</feature>
<keyword evidence="3" id="KW-0813">Transport</keyword>
<evidence type="ECO:0000256" key="6">
    <source>
        <dbReference type="ARBA" id="ARBA00022692"/>
    </source>
</evidence>
<reference evidence="18 19" key="1">
    <citation type="submission" date="2018-08" db="EMBL/GenBank/DDBJ databases">
        <title>Parvularcula sp. SM1705, isolated from surface water of the South Sea China.</title>
        <authorList>
            <person name="Sun L."/>
        </authorList>
    </citation>
    <scope>NUCLEOTIDE SEQUENCE [LARGE SCALE GENOMIC DNA]</scope>
    <source>
        <strain evidence="18 19">SM1705</strain>
    </source>
</reference>
<dbReference type="NCBIfam" id="TIGR01525">
    <property type="entry name" value="ATPase-IB_hvy"/>
    <property type="match status" value="1"/>
</dbReference>
<evidence type="ECO:0000256" key="16">
    <source>
        <dbReference type="SAM" id="MobiDB-lite"/>
    </source>
</evidence>
<dbReference type="InterPro" id="IPR027256">
    <property type="entry name" value="P-typ_ATPase_IB"/>
</dbReference>
<dbReference type="NCBIfam" id="TIGR01512">
    <property type="entry name" value="ATPase-IB2_Cd"/>
    <property type="match status" value="1"/>
</dbReference>
<keyword evidence="7 15" id="KW-0479">Metal-binding</keyword>
<evidence type="ECO:0000256" key="7">
    <source>
        <dbReference type="ARBA" id="ARBA00022723"/>
    </source>
</evidence>
<evidence type="ECO:0000256" key="1">
    <source>
        <dbReference type="ARBA" id="ARBA00004651"/>
    </source>
</evidence>
<feature type="transmembrane region" description="Helical" evidence="15">
    <location>
        <begin position="713"/>
        <end position="731"/>
    </location>
</feature>
<dbReference type="InterPro" id="IPR036163">
    <property type="entry name" value="HMA_dom_sf"/>
</dbReference>
<dbReference type="CDD" id="cd00371">
    <property type="entry name" value="HMA"/>
    <property type="match status" value="1"/>
</dbReference>
<sequence>MKPAPDTGCPSGLAPAENETSAPDPAAFVRKREGGKELELYVRGAKCAGCISKIEKAVTALDGVEEARLNLSTGKLHVRWQGGLAPARVTSAVAELGYGVTPFDPVAAEEEKDAYGRLLIRSLAVAGFAAANIMLLSVSVWAANGGEMGEATRRLFHLISGLIAIPAALYAGRPFFSSAWGALKQGHANMDVPISLAVFLALGVSLSEALMGGVHAYFDAAVMLLFFLLIGRWLDHHLRNKARSAARDLLALQATTATRLDAGGHAVSVTSKDIAPGDRLRLGAGDRVPVDVTVLEGESDVDVALLTGEPIPITAKPGDRLSGGAVNLSHTLIVRAEADVTSSLVADLVRLVEAGQQTKGRFTILADRAARAYVPIVHTLAAVTFAGWLFFGAGVREAIMAATAVLIITCPCALGLATPAVQVVATGQLFRRGILVKSGDALERLAAVRHVVFDKTGTLTRGQLSWLNPDALDTDQLSSVAQLARASRHPIARAIVVHAGGGPVADTVDEYAGLGVRGTVEGREILLGRAEFVGAEDPGQAAGPMAWVRIGETAPIQLRFADTLRKDSIRTIENLKEAGPTVSLLSGDRAASVEAIARETGIDDWTAEVTPQDKAEVLKSYETRGIMTAMVGDGINDAPAMAHAGVSLSPGTAADAAQSAADFVFQGEELSAIIEARGMALRSKRHILQNFAFAAAYNLVAAPLAMAGIVTPLIAALAMSGSSLIVTLNALRLAGGKKAT</sequence>
<dbReference type="Gene3D" id="3.40.1110.10">
    <property type="entry name" value="Calcium-transporting ATPase, cytoplasmic domain N"/>
    <property type="match status" value="1"/>
</dbReference>
<organism evidence="18 19">
    <name type="scientific">Parvularcula marina</name>
    <dbReference type="NCBI Taxonomy" id="2292771"/>
    <lineage>
        <taxon>Bacteria</taxon>
        <taxon>Pseudomonadati</taxon>
        <taxon>Pseudomonadota</taxon>
        <taxon>Alphaproteobacteria</taxon>
        <taxon>Parvularculales</taxon>
        <taxon>Parvularculaceae</taxon>
        <taxon>Parvularcula</taxon>
    </lineage>
</organism>
<evidence type="ECO:0000256" key="3">
    <source>
        <dbReference type="ARBA" id="ARBA00022448"/>
    </source>
</evidence>
<keyword evidence="6 15" id="KW-0812">Transmembrane</keyword>
<keyword evidence="14 15" id="KW-0472">Membrane</keyword>
<dbReference type="GO" id="GO:0005524">
    <property type="term" value="F:ATP binding"/>
    <property type="evidence" value="ECO:0007669"/>
    <property type="project" value="UniProtKB-UniRule"/>
</dbReference>
<dbReference type="Pfam" id="PF00122">
    <property type="entry name" value="E1-E2_ATPase"/>
    <property type="match status" value="1"/>
</dbReference>
<feature type="transmembrane region" description="Helical" evidence="15">
    <location>
        <begin position="216"/>
        <end position="234"/>
    </location>
</feature>
<protein>
    <submittedName>
        <fullName evidence="18">Cadmium-translocating P-type ATPase</fullName>
        <ecNumber evidence="18">3.6.3.3</ecNumber>
    </submittedName>
</protein>
<dbReference type="Gene3D" id="2.70.150.10">
    <property type="entry name" value="Calcium-transporting ATPase, cytoplasmic transduction domain A"/>
    <property type="match status" value="1"/>
</dbReference>
<dbReference type="PRINTS" id="PR00119">
    <property type="entry name" value="CATATPASE"/>
</dbReference>
<dbReference type="SUPFAM" id="SSF81653">
    <property type="entry name" value="Calcium ATPase, transduction domain A"/>
    <property type="match status" value="1"/>
</dbReference>
<evidence type="ECO:0000256" key="5">
    <source>
        <dbReference type="ARBA" id="ARBA00022553"/>
    </source>
</evidence>
<keyword evidence="5" id="KW-0597">Phosphoprotein</keyword>
<evidence type="ECO:0000256" key="4">
    <source>
        <dbReference type="ARBA" id="ARBA00022475"/>
    </source>
</evidence>
<evidence type="ECO:0000256" key="12">
    <source>
        <dbReference type="ARBA" id="ARBA00022989"/>
    </source>
</evidence>
<dbReference type="InterPro" id="IPR008250">
    <property type="entry name" value="ATPase_P-typ_transduc_dom_A_sf"/>
</dbReference>
<dbReference type="InParanoid" id="A0A371R7K7"/>
<dbReference type="InterPro" id="IPR023298">
    <property type="entry name" value="ATPase_P-typ_TM_dom_sf"/>
</dbReference>
<dbReference type="GO" id="GO:0016887">
    <property type="term" value="F:ATP hydrolysis activity"/>
    <property type="evidence" value="ECO:0007669"/>
    <property type="project" value="InterPro"/>
</dbReference>
<feature type="transmembrane region" description="Helical" evidence="15">
    <location>
        <begin position="372"/>
        <end position="393"/>
    </location>
</feature>
<dbReference type="Gene3D" id="3.40.50.1000">
    <property type="entry name" value="HAD superfamily/HAD-like"/>
    <property type="match status" value="1"/>
</dbReference>
<evidence type="ECO:0000256" key="2">
    <source>
        <dbReference type="ARBA" id="ARBA00006024"/>
    </source>
</evidence>
<dbReference type="OrthoDB" id="9807843at2"/>
<feature type="transmembrane region" description="Helical" evidence="15">
    <location>
        <begin position="399"/>
        <end position="425"/>
    </location>
</feature>
<feature type="region of interest" description="Disordered" evidence="16">
    <location>
        <begin position="1"/>
        <end position="24"/>
    </location>
</feature>
<dbReference type="AlphaFoldDB" id="A0A371R7K7"/>
<gene>
    <name evidence="18" type="primary">cadA</name>
    <name evidence="18" type="ORF">DX908_14215</name>
</gene>
<feature type="transmembrane region" description="Helical" evidence="15">
    <location>
        <begin position="687"/>
        <end position="707"/>
    </location>
</feature>
<keyword evidence="13" id="KW-0406">Ion transport</keyword>
<dbReference type="NCBIfam" id="TIGR01494">
    <property type="entry name" value="ATPase_P-type"/>
    <property type="match status" value="1"/>
</dbReference>
<dbReference type="NCBIfam" id="TIGR01511">
    <property type="entry name" value="ATPase-IB1_Cu"/>
    <property type="match status" value="1"/>
</dbReference>
<dbReference type="RefSeq" id="WP_116393157.1">
    <property type="nucleotide sequence ID" value="NZ_QUQO01000002.1"/>
</dbReference>
<dbReference type="Proteomes" id="UP000264589">
    <property type="component" value="Unassembled WGS sequence"/>
</dbReference>
<dbReference type="SUPFAM" id="SSF81665">
    <property type="entry name" value="Calcium ATPase, transmembrane domain M"/>
    <property type="match status" value="1"/>
</dbReference>
<evidence type="ECO:0000256" key="10">
    <source>
        <dbReference type="ARBA" id="ARBA00022842"/>
    </source>
</evidence>
<feature type="transmembrane region" description="Helical" evidence="15">
    <location>
        <begin position="155"/>
        <end position="172"/>
    </location>
</feature>
<keyword evidence="10" id="KW-0460">Magnesium</keyword>
<evidence type="ECO:0000313" key="19">
    <source>
        <dbReference type="Proteomes" id="UP000264589"/>
    </source>
</evidence>
<proteinExistence type="inferred from homology"/>
<keyword evidence="9 15" id="KW-0067">ATP-binding</keyword>
<dbReference type="PROSITE" id="PS00154">
    <property type="entry name" value="ATPASE_E1_E2"/>
    <property type="match status" value="1"/>
</dbReference>
<dbReference type="InterPro" id="IPR018303">
    <property type="entry name" value="ATPase_P-typ_P_site"/>
</dbReference>
<keyword evidence="4 15" id="KW-1003">Cell membrane</keyword>
<dbReference type="GO" id="GO:0055070">
    <property type="term" value="P:copper ion homeostasis"/>
    <property type="evidence" value="ECO:0007669"/>
    <property type="project" value="TreeGrafter"/>
</dbReference>
<evidence type="ECO:0000256" key="13">
    <source>
        <dbReference type="ARBA" id="ARBA00023065"/>
    </source>
</evidence>
<comment type="caution">
    <text evidence="18">The sequence shown here is derived from an EMBL/GenBank/DDBJ whole genome shotgun (WGS) entry which is preliminary data.</text>
</comment>
<comment type="similarity">
    <text evidence="2 15">Belongs to the cation transport ATPase (P-type) (TC 3.A.3) family. Type IB subfamily.</text>
</comment>
<dbReference type="Pfam" id="PF00403">
    <property type="entry name" value="HMA"/>
    <property type="match status" value="1"/>
</dbReference>
<dbReference type="GO" id="GO:0043682">
    <property type="term" value="F:P-type divalent copper transporter activity"/>
    <property type="evidence" value="ECO:0007669"/>
    <property type="project" value="TreeGrafter"/>
</dbReference>
<evidence type="ECO:0000256" key="9">
    <source>
        <dbReference type="ARBA" id="ARBA00022840"/>
    </source>
</evidence>
<dbReference type="Pfam" id="PF00702">
    <property type="entry name" value="Hydrolase"/>
    <property type="match status" value="1"/>
</dbReference>
<dbReference type="PANTHER" id="PTHR43520">
    <property type="entry name" value="ATP7, ISOFORM B"/>
    <property type="match status" value="1"/>
</dbReference>
<dbReference type="InterPro" id="IPR006121">
    <property type="entry name" value="HMA_dom"/>
</dbReference>
<keyword evidence="8 15" id="KW-0547">Nucleotide-binding</keyword>
<name>A0A371R7K7_9PROT</name>
<accession>A0A371R7K7</accession>
<dbReference type="InterPro" id="IPR023214">
    <property type="entry name" value="HAD_sf"/>
</dbReference>
<dbReference type="PROSITE" id="PS50846">
    <property type="entry name" value="HMA_2"/>
    <property type="match status" value="1"/>
</dbReference>
<dbReference type="GO" id="GO:0005507">
    <property type="term" value="F:copper ion binding"/>
    <property type="evidence" value="ECO:0007669"/>
    <property type="project" value="TreeGrafter"/>
</dbReference>
<dbReference type="InterPro" id="IPR036412">
    <property type="entry name" value="HAD-like_sf"/>
</dbReference>